<protein>
    <submittedName>
        <fullName evidence="1">Uncharacterized protein</fullName>
    </submittedName>
</protein>
<dbReference type="EMBL" id="LAZR01003348">
    <property type="protein sequence ID" value="KKN19308.1"/>
    <property type="molecule type" value="Genomic_DNA"/>
</dbReference>
<evidence type="ECO:0000313" key="1">
    <source>
        <dbReference type="EMBL" id="KKN19308.1"/>
    </source>
</evidence>
<name>A0A0F9RPU2_9ZZZZ</name>
<reference evidence="1" key="1">
    <citation type="journal article" date="2015" name="Nature">
        <title>Complex archaea that bridge the gap between prokaryotes and eukaryotes.</title>
        <authorList>
            <person name="Spang A."/>
            <person name="Saw J.H."/>
            <person name="Jorgensen S.L."/>
            <person name="Zaremba-Niedzwiedzka K."/>
            <person name="Martijn J."/>
            <person name="Lind A.E."/>
            <person name="van Eijk R."/>
            <person name="Schleper C."/>
            <person name="Guy L."/>
            <person name="Ettema T.J."/>
        </authorList>
    </citation>
    <scope>NUCLEOTIDE SEQUENCE</scope>
</reference>
<sequence>MAVVAQVRVGLKLTGLGNLEEFAEKFDAATVATRKFKQYLVQGTTDVDETLSFGDVGTVTMLFLKCVSNDVDVHLNYSSSFSASLTIQEGEIAVIPSPAGIVRIKNNNAGEAVTLEITAFGTA</sequence>
<proteinExistence type="predicted"/>
<accession>A0A0F9RPU2</accession>
<dbReference type="AlphaFoldDB" id="A0A0F9RPU2"/>
<gene>
    <name evidence="1" type="ORF">LCGC14_0947070</name>
</gene>
<organism evidence="1">
    <name type="scientific">marine sediment metagenome</name>
    <dbReference type="NCBI Taxonomy" id="412755"/>
    <lineage>
        <taxon>unclassified sequences</taxon>
        <taxon>metagenomes</taxon>
        <taxon>ecological metagenomes</taxon>
    </lineage>
</organism>
<comment type="caution">
    <text evidence="1">The sequence shown here is derived from an EMBL/GenBank/DDBJ whole genome shotgun (WGS) entry which is preliminary data.</text>
</comment>